<dbReference type="EMBL" id="SJLU01000011">
    <property type="protein sequence ID" value="TBX90293.1"/>
    <property type="molecule type" value="Genomic_DNA"/>
</dbReference>
<dbReference type="RefSeq" id="WP_131601234.1">
    <property type="nucleotide sequence ID" value="NZ_SJLU01000011.1"/>
</dbReference>
<evidence type="ECO:0000313" key="2">
    <source>
        <dbReference type="Proteomes" id="UP000291866"/>
    </source>
</evidence>
<dbReference type="AlphaFoldDB" id="A0A8G2MQD1"/>
<organism evidence="1 2">
    <name type="scientific">Rhizobium leguminosarum bv. viciae</name>
    <dbReference type="NCBI Taxonomy" id="387"/>
    <lineage>
        <taxon>Bacteria</taxon>
        <taxon>Pseudomonadati</taxon>
        <taxon>Pseudomonadota</taxon>
        <taxon>Alphaproteobacteria</taxon>
        <taxon>Hyphomicrobiales</taxon>
        <taxon>Rhizobiaceae</taxon>
        <taxon>Rhizobium/Agrobacterium group</taxon>
        <taxon>Rhizobium</taxon>
    </lineage>
</organism>
<name>A0A8G2MQD1_RHILV</name>
<protein>
    <submittedName>
        <fullName evidence="1">Uncharacterized protein</fullName>
    </submittedName>
</protein>
<comment type="caution">
    <text evidence="1">The sequence shown here is derived from an EMBL/GenBank/DDBJ whole genome shotgun (WGS) entry which is preliminary data.</text>
</comment>
<dbReference type="Proteomes" id="UP000291866">
    <property type="component" value="Unassembled WGS sequence"/>
</dbReference>
<evidence type="ECO:0000313" key="1">
    <source>
        <dbReference type="EMBL" id="TBX90293.1"/>
    </source>
</evidence>
<proteinExistence type="predicted"/>
<accession>A0A8G2MQD1</accession>
<gene>
    <name evidence="1" type="ORF">E0H31_22600</name>
</gene>
<sequence>MDTISIPFPQALYDKIILRSGGRLDPVQLAIDQVEQFIERTQGDDIHWTREGIAAFAREAGARGFIDIGDPKGGHMWKPVFLPNGSRLRMNYKSKSYHAQVRREAIHNDDAEFDSISQWVRWVASNTARNAWHDVWIKRPGHADYIYSDKLRSDLS</sequence>
<reference evidence="1 2" key="1">
    <citation type="submission" date="2019-02" db="EMBL/GenBank/DDBJ databases">
        <title>The competitiveness to form nodules shapes the capacities of Rhizobium leguminosarum sv viciae communities to promote symbiosis with specific hosts.</title>
        <authorList>
            <person name="Boivin S."/>
            <person name="Lepetit M."/>
        </authorList>
    </citation>
    <scope>NUCLEOTIDE SEQUENCE [LARGE SCALE GENOMIC DNA]</scope>
    <source>
        <strain evidence="1 2">SPF4F3</strain>
    </source>
</reference>